<evidence type="ECO:0000313" key="2">
    <source>
        <dbReference type="Proteomes" id="UP000789405"/>
    </source>
</evidence>
<comment type="caution">
    <text evidence="1">The sequence shown here is derived from an EMBL/GenBank/DDBJ whole genome shotgun (WGS) entry which is preliminary data.</text>
</comment>
<organism evidence="1 2">
    <name type="scientific">Dentiscutata erythropus</name>
    <dbReference type="NCBI Taxonomy" id="1348616"/>
    <lineage>
        <taxon>Eukaryota</taxon>
        <taxon>Fungi</taxon>
        <taxon>Fungi incertae sedis</taxon>
        <taxon>Mucoromycota</taxon>
        <taxon>Glomeromycotina</taxon>
        <taxon>Glomeromycetes</taxon>
        <taxon>Diversisporales</taxon>
        <taxon>Gigasporaceae</taxon>
        <taxon>Dentiscutata</taxon>
    </lineage>
</organism>
<proteinExistence type="predicted"/>
<protein>
    <submittedName>
        <fullName evidence="1">25126_t:CDS:1</fullName>
    </submittedName>
</protein>
<dbReference type="AlphaFoldDB" id="A0A9N9P288"/>
<keyword evidence="2" id="KW-1185">Reference proteome</keyword>
<feature type="non-terminal residue" evidence="1">
    <location>
        <position position="219"/>
    </location>
</feature>
<sequence>MSLLESTLFTKWSEALSSARHKLLAVRRQEGVEEIKRKGIIIDRKVTLNTYLKFCKEEPRVQGMLTGIMTNWNDQLWIMVEIASTESLNHVHEKVAIYFSQRTTIQIYIAIKIFPPHLNGTFALLALLYLRNSSTPSIPLIAKSFGTAPLHNMTQMYLQDTLHVQNNSGVEFGEVPCDDANIPQYQIDIPTALLFDDVPDGVPADVPDNFTIDLWRLKH</sequence>
<dbReference type="EMBL" id="CAJVPY010022699">
    <property type="protein sequence ID" value="CAG8783563.1"/>
    <property type="molecule type" value="Genomic_DNA"/>
</dbReference>
<reference evidence="1" key="1">
    <citation type="submission" date="2021-06" db="EMBL/GenBank/DDBJ databases">
        <authorList>
            <person name="Kallberg Y."/>
            <person name="Tangrot J."/>
            <person name="Rosling A."/>
        </authorList>
    </citation>
    <scope>NUCLEOTIDE SEQUENCE</scope>
    <source>
        <strain evidence="1">MA453B</strain>
    </source>
</reference>
<dbReference type="OrthoDB" id="2307807at2759"/>
<evidence type="ECO:0000313" key="1">
    <source>
        <dbReference type="EMBL" id="CAG8783563.1"/>
    </source>
</evidence>
<gene>
    <name evidence="1" type="ORF">DERYTH_LOCUS19948</name>
</gene>
<name>A0A9N9P288_9GLOM</name>
<dbReference type="Proteomes" id="UP000789405">
    <property type="component" value="Unassembled WGS sequence"/>
</dbReference>
<accession>A0A9N9P288</accession>